<dbReference type="Proteomes" id="UP001241605">
    <property type="component" value="Chromosome"/>
</dbReference>
<evidence type="ECO:0000313" key="2">
    <source>
        <dbReference type="Proteomes" id="UP001241605"/>
    </source>
</evidence>
<proteinExistence type="predicted"/>
<dbReference type="InterPro" id="IPR010865">
    <property type="entry name" value="DUF1499"/>
</dbReference>
<name>A0ABY8QEQ0_9RHOB</name>
<keyword evidence="2" id="KW-1185">Reference proteome</keyword>
<gene>
    <name evidence="1" type="ORF">QF118_11050</name>
</gene>
<organism evidence="1 2">
    <name type="scientific">Tropicibacter oceani</name>
    <dbReference type="NCBI Taxonomy" id="3058420"/>
    <lineage>
        <taxon>Bacteria</taxon>
        <taxon>Pseudomonadati</taxon>
        <taxon>Pseudomonadota</taxon>
        <taxon>Alphaproteobacteria</taxon>
        <taxon>Rhodobacterales</taxon>
        <taxon>Roseobacteraceae</taxon>
        <taxon>Tropicibacter</taxon>
    </lineage>
</organism>
<dbReference type="Pfam" id="PF07386">
    <property type="entry name" value="DUF1499"/>
    <property type="match status" value="1"/>
</dbReference>
<evidence type="ECO:0000313" key="1">
    <source>
        <dbReference type="EMBL" id="WGW02483.1"/>
    </source>
</evidence>
<dbReference type="EMBL" id="CP124616">
    <property type="protein sequence ID" value="WGW02483.1"/>
    <property type="molecule type" value="Genomic_DNA"/>
</dbReference>
<accession>A0ABY8QEQ0</accession>
<protein>
    <submittedName>
        <fullName evidence="1">DUF1499 domain-containing protein</fullName>
    </submittedName>
</protein>
<reference evidence="1 2" key="1">
    <citation type="submission" date="2023-05" db="EMBL/GenBank/DDBJ databases">
        <title>YMD87, complete Genome.</title>
        <authorList>
            <person name="Zhang J."/>
            <person name="Xu X."/>
        </authorList>
    </citation>
    <scope>NUCLEOTIDE SEQUENCE [LARGE SCALE GENOMIC DNA]</scope>
    <source>
        <strain evidence="1 2">YMD87</strain>
    </source>
</reference>
<sequence>MIFLTILFVAIGLLAWIRLAPSDPAVWHVDPMVTADQDLAGGVRRRIPATEGAFEQLNGIILATPRTDVLAGTPAEGRVTYVTRSQWMGFPDYTTVQQNDGQLEIWGRLRFGTTDMGVNRARVDGWLEQLRAAQAEG</sequence>
<dbReference type="RefSeq" id="WP_282299116.1">
    <property type="nucleotide sequence ID" value="NZ_CP124616.1"/>
</dbReference>